<dbReference type="InterPro" id="IPR036679">
    <property type="entry name" value="FlgN-like_sf"/>
</dbReference>
<accession>A0A5C5VH35</accession>
<dbReference type="EMBL" id="SIHJ01000001">
    <property type="protein sequence ID" value="TWT37924.1"/>
    <property type="molecule type" value="Genomic_DNA"/>
</dbReference>
<dbReference type="GO" id="GO:0044780">
    <property type="term" value="P:bacterial-type flagellum assembly"/>
    <property type="evidence" value="ECO:0007669"/>
    <property type="project" value="InterPro"/>
</dbReference>
<evidence type="ECO:0000313" key="5">
    <source>
        <dbReference type="Proteomes" id="UP000316714"/>
    </source>
</evidence>
<dbReference type="RefSeq" id="WP_146565225.1">
    <property type="nucleotide sequence ID" value="NZ_SIHJ01000001.1"/>
</dbReference>
<dbReference type="SUPFAM" id="SSF140566">
    <property type="entry name" value="FlgN-like"/>
    <property type="match status" value="1"/>
</dbReference>
<protein>
    <submittedName>
        <fullName evidence="4">FlgN protein</fullName>
    </submittedName>
</protein>
<keyword evidence="5" id="KW-1185">Reference proteome</keyword>
<dbReference type="Gene3D" id="1.20.58.300">
    <property type="entry name" value="FlgN-like"/>
    <property type="match status" value="1"/>
</dbReference>
<comment type="caution">
    <text evidence="4">The sequence shown here is derived from an EMBL/GenBank/DDBJ whole genome shotgun (WGS) entry which is preliminary data.</text>
</comment>
<sequence>MDSTTEATLHDDPAQQPPEWGDRIAELLQELMQTQRELLSLLAKKRELVVNRDSAALNLLHLDEEKLVARLQACCQQRQQLLDEADGVGMPARTLESLAGSLPGESRQRLRPGLRDARRQSRLLQHQSLANWVLVQRSLLHLSQMMEIIATGGRMRPTYGKESPTARGGALVDQAV</sequence>
<evidence type="ECO:0000313" key="4">
    <source>
        <dbReference type="EMBL" id="TWT37924.1"/>
    </source>
</evidence>
<dbReference type="InterPro" id="IPR007809">
    <property type="entry name" value="FlgN-like"/>
</dbReference>
<gene>
    <name evidence="4" type="ORF">KOR34_28900</name>
</gene>
<organism evidence="4 5">
    <name type="scientific">Posidoniimonas corsicana</name>
    <dbReference type="NCBI Taxonomy" id="1938618"/>
    <lineage>
        <taxon>Bacteria</taxon>
        <taxon>Pseudomonadati</taxon>
        <taxon>Planctomycetota</taxon>
        <taxon>Planctomycetia</taxon>
        <taxon>Pirellulales</taxon>
        <taxon>Lacipirellulaceae</taxon>
        <taxon>Posidoniimonas</taxon>
    </lineage>
</organism>
<keyword evidence="3" id="KW-1005">Bacterial flagellum biogenesis</keyword>
<proteinExistence type="inferred from homology"/>
<comment type="function">
    <text evidence="1">Required for the efficient initiation of filament assembly.</text>
</comment>
<comment type="similarity">
    <text evidence="2">Belongs to the FlgN family.</text>
</comment>
<reference evidence="4 5" key="1">
    <citation type="submission" date="2019-02" db="EMBL/GenBank/DDBJ databases">
        <title>Deep-cultivation of Planctomycetes and their phenomic and genomic characterization uncovers novel biology.</title>
        <authorList>
            <person name="Wiegand S."/>
            <person name="Jogler M."/>
            <person name="Boedeker C."/>
            <person name="Pinto D."/>
            <person name="Vollmers J."/>
            <person name="Rivas-Marin E."/>
            <person name="Kohn T."/>
            <person name="Peeters S.H."/>
            <person name="Heuer A."/>
            <person name="Rast P."/>
            <person name="Oberbeckmann S."/>
            <person name="Bunk B."/>
            <person name="Jeske O."/>
            <person name="Meyerdierks A."/>
            <person name="Storesund J.E."/>
            <person name="Kallscheuer N."/>
            <person name="Luecker S."/>
            <person name="Lage O.M."/>
            <person name="Pohl T."/>
            <person name="Merkel B.J."/>
            <person name="Hornburger P."/>
            <person name="Mueller R.-W."/>
            <person name="Bruemmer F."/>
            <person name="Labrenz M."/>
            <person name="Spormann A.M."/>
            <person name="Op Den Camp H."/>
            <person name="Overmann J."/>
            <person name="Amann R."/>
            <person name="Jetten M.S.M."/>
            <person name="Mascher T."/>
            <person name="Medema M.H."/>
            <person name="Devos D.P."/>
            <person name="Kaster A.-K."/>
            <person name="Ovreas L."/>
            <person name="Rohde M."/>
            <person name="Galperin M.Y."/>
            <person name="Jogler C."/>
        </authorList>
    </citation>
    <scope>NUCLEOTIDE SEQUENCE [LARGE SCALE GENOMIC DNA]</scope>
    <source>
        <strain evidence="4 5">KOR34</strain>
    </source>
</reference>
<evidence type="ECO:0000256" key="2">
    <source>
        <dbReference type="ARBA" id="ARBA00007703"/>
    </source>
</evidence>
<name>A0A5C5VH35_9BACT</name>
<evidence type="ECO:0000256" key="1">
    <source>
        <dbReference type="ARBA" id="ARBA00002397"/>
    </source>
</evidence>
<dbReference type="AlphaFoldDB" id="A0A5C5VH35"/>
<dbReference type="Proteomes" id="UP000316714">
    <property type="component" value="Unassembled WGS sequence"/>
</dbReference>
<dbReference type="Pfam" id="PF05130">
    <property type="entry name" value="FlgN"/>
    <property type="match status" value="1"/>
</dbReference>
<evidence type="ECO:0000256" key="3">
    <source>
        <dbReference type="ARBA" id="ARBA00022795"/>
    </source>
</evidence>
<dbReference type="OrthoDB" id="283670at2"/>